<dbReference type="Proteomes" id="UP000186246">
    <property type="component" value="Unassembled WGS sequence"/>
</dbReference>
<reference evidence="5 8" key="1">
    <citation type="submission" date="2016-11" db="EMBL/GenBank/DDBJ databases">
        <title>Whole genomes of Flavobacteriaceae.</title>
        <authorList>
            <person name="Stine C."/>
            <person name="Li C."/>
            <person name="Tadesse D."/>
        </authorList>
    </citation>
    <scope>NUCLEOTIDE SEQUENCE [LARGE SCALE GENOMIC DNA]</scope>
    <source>
        <strain evidence="5 8">DSM 21068</strain>
    </source>
</reference>
<dbReference type="RefSeq" id="WP_076452466.1">
    <property type="nucleotide sequence ID" value="NZ_FTOJ01000009.1"/>
</dbReference>
<dbReference type="InterPro" id="IPR000998">
    <property type="entry name" value="MAM_dom"/>
</dbReference>
<dbReference type="SUPFAM" id="SSF49899">
    <property type="entry name" value="Concanavalin A-like lectins/glucanases"/>
    <property type="match status" value="1"/>
</dbReference>
<dbReference type="InterPro" id="IPR003961">
    <property type="entry name" value="FN3_dom"/>
</dbReference>
<proteinExistence type="predicted"/>
<sequence>MKKLLLMCFGLLFGTLINAQITLGSGTSAAGTSTSATTVPWSAYYNFSYSQQILTKANINASAAGNITGLKFYLGSSSALTNSNEIVVYVGLTNKATFTSTTDWVPTSALTQVFSGTVTNNAGVVEITFSAPFAYDNTSNLVIAVDENKAGNDGGEVFYTYTNTANQTLYYRSDSVNPNPASITQTGTRSALQSVTSILGLTPLSPPCPVVSAPVATATNVAILPTISWATSLSATSYKISVGTTPGGTDVMNLTDVGNVTSYTFTAPLNYLTQYYYTVYASNATGSSTGCVERTFTTIAIPCPSVSAPASSATGTSLTPTFTWTAVPNVTGYRISIGTTAGGSDILNNLDLGNVTTYVYNTLLNYNTKYYYTINSYNATLTSTGCTERNFTTISFCPAVSAPASSATGTSLTPTFTWAAVQGATGYRLSVGTTPGATDIVNNFDLGNVVTYVYNNAALGYNTKYYYTINAYNGTGASTGCTERNFTTKTFCPSVTLPAAAATGVSVTPTFTWTANTDATGYKISIGTTAGATNVMNNVDLGNVTTYTLSTPLAYGVKYFYTINAYNATVASVGCTERNFTTLTLCPAVSAPASNAVGVSLTPTFTWAAVTGVTGYRISIGTTSGGTDVLNSFDVGNVLTYTLPTPLNNSTKYFYTISGYNGAQVSSGCSERSFTTLCSPVSSFPWNENFDAMTSIGAGVVPICWANITGTNAFNSSNAASVSYHDPRSANNYMTIYYGSSASYLWTPGFQLTAGTSYDFVFYFAGDGYAGWAGDVVQNTAQSATGATVLGTSFITSATTSVLGTYTKVTRTVVPTANGVYYFGIKVSSNTIPYYLGFDDFSFMPTPNCIEPTGVTSGSVSENSASISWTAPATAPLNGYEVYYSTSNVAPTASTVLNTSNSVTSSSTSAALSGLAPATNYYSWVRSVCTTTDKSQWSSVATFKTLCAAAPVPFTENFNSGTTANCWSTYSTNNTSYGLWQFGSATQDYGTTYSATGQNNTAGQYAFVDASSPYTGVHDVTLLSPSINLTGLSVPTLEFRWFKNHGDTVNPASQPSYDNNKIMVDVKDVTSSTWETVFMSSSNAATWRMESIALPASYVGKTIQVRFVVDKDVSGNGYFYDNLLLDDVSLKEAVNLATAEVKNNKNTIKVYPNPFTDLLTISDIKEVKSIMISDMSGKIVKTIQNPEATLRLSDLNAGMYLVILNMNDGSKQTIKAIKK</sequence>
<reference evidence="7" key="3">
    <citation type="submission" date="2017-01" db="EMBL/GenBank/DDBJ databases">
        <authorList>
            <person name="Varghese N."/>
            <person name="Submissions S."/>
        </authorList>
    </citation>
    <scope>NUCLEOTIDE SEQUENCE [LARGE SCALE GENOMIC DNA]</scope>
    <source>
        <strain evidence="7">DSM 21068</strain>
    </source>
</reference>
<feature type="domain" description="Fibronectin type-III" evidence="4">
    <location>
        <begin position="851"/>
        <end position="948"/>
    </location>
</feature>
<name>A0A1N7NTT8_9FLAO</name>
<evidence type="ECO:0000256" key="2">
    <source>
        <dbReference type="SAM" id="SignalP"/>
    </source>
</evidence>
<evidence type="ECO:0000313" key="8">
    <source>
        <dbReference type="Proteomes" id="UP000238314"/>
    </source>
</evidence>
<dbReference type="STRING" id="551459.SAMN05421796_10970"/>
<dbReference type="Proteomes" id="UP000238314">
    <property type="component" value="Unassembled WGS sequence"/>
</dbReference>
<protein>
    <submittedName>
        <fullName evidence="6">Por secretion system C-terminal sorting domain-containing protein</fullName>
    </submittedName>
</protein>
<dbReference type="Pfam" id="PF18962">
    <property type="entry name" value="Por_Secre_tail"/>
    <property type="match status" value="1"/>
</dbReference>
<evidence type="ECO:0000259" key="3">
    <source>
        <dbReference type="PROSITE" id="PS50060"/>
    </source>
</evidence>
<gene>
    <name evidence="5" type="ORF">B0A70_07775</name>
    <name evidence="6" type="ORF">SAMN05421796_10970</name>
</gene>
<feature type="domain" description="MAM" evidence="3">
    <location>
        <begin position="954"/>
        <end position="1139"/>
    </location>
</feature>
<dbReference type="NCBIfam" id="TIGR04183">
    <property type="entry name" value="Por_Secre_tail"/>
    <property type="match status" value="1"/>
</dbReference>
<dbReference type="PROSITE" id="PS50853">
    <property type="entry name" value="FN3"/>
    <property type="match status" value="2"/>
</dbReference>
<dbReference type="InterPro" id="IPR013320">
    <property type="entry name" value="ConA-like_dom_sf"/>
</dbReference>
<dbReference type="OrthoDB" id="869215at2"/>
<dbReference type="Pfam" id="PF00041">
    <property type="entry name" value="fn3"/>
    <property type="match status" value="1"/>
</dbReference>
<reference evidence="6" key="2">
    <citation type="submission" date="2017-01" db="EMBL/GenBank/DDBJ databases">
        <authorList>
            <person name="Mah S.A."/>
            <person name="Swanson W.J."/>
            <person name="Moy G.W."/>
            <person name="Vacquier V.D."/>
        </authorList>
    </citation>
    <scope>NUCLEOTIDE SEQUENCE [LARGE SCALE GENOMIC DNA]</scope>
    <source>
        <strain evidence="6">DSM 21068</strain>
    </source>
</reference>
<feature type="domain" description="Fibronectin type-III" evidence="4">
    <location>
        <begin position="210"/>
        <end position="301"/>
    </location>
</feature>
<evidence type="ECO:0000313" key="6">
    <source>
        <dbReference type="EMBL" id="SIT01783.1"/>
    </source>
</evidence>
<dbReference type="PROSITE" id="PS50060">
    <property type="entry name" value="MAM_2"/>
    <property type="match status" value="1"/>
</dbReference>
<dbReference type="InterPro" id="IPR026444">
    <property type="entry name" value="Secre_tail"/>
</dbReference>
<evidence type="ECO:0000313" key="7">
    <source>
        <dbReference type="Proteomes" id="UP000186246"/>
    </source>
</evidence>
<dbReference type="AlphaFoldDB" id="A0A1N7NTT8"/>
<feature type="signal peptide" evidence="2">
    <location>
        <begin position="1"/>
        <end position="19"/>
    </location>
</feature>
<dbReference type="Gene3D" id="2.60.40.10">
    <property type="entry name" value="Immunoglobulins"/>
    <property type="match status" value="6"/>
</dbReference>
<dbReference type="InterPro" id="IPR013783">
    <property type="entry name" value="Ig-like_fold"/>
</dbReference>
<dbReference type="EMBL" id="FTOJ01000009">
    <property type="protein sequence ID" value="SIT01783.1"/>
    <property type="molecule type" value="Genomic_DNA"/>
</dbReference>
<dbReference type="GO" id="GO:0005975">
    <property type="term" value="P:carbohydrate metabolic process"/>
    <property type="evidence" value="ECO:0007669"/>
    <property type="project" value="UniProtKB-ARBA"/>
</dbReference>
<feature type="chain" id="PRO_5044563923" evidence="2">
    <location>
        <begin position="20"/>
        <end position="1219"/>
    </location>
</feature>
<dbReference type="SMART" id="SM00060">
    <property type="entry name" value="FN3"/>
    <property type="match status" value="6"/>
</dbReference>
<accession>A0A1N7NTT8</accession>
<keyword evidence="1 2" id="KW-0732">Signal</keyword>
<dbReference type="InterPro" id="IPR036116">
    <property type="entry name" value="FN3_sf"/>
</dbReference>
<dbReference type="EMBL" id="MUGO01000011">
    <property type="protein sequence ID" value="PQA94154.1"/>
    <property type="molecule type" value="Genomic_DNA"/>
</dbReference>
<dbReference type="CDD" id="cd00063">
    <property type="entry name" value="FN3"/>
    <property type="match status" value="1"/>
</dbReference>
<dbReference type="GO" id="GO:0016020">
    <property type="term" value="C:membrane"/>
    <property type="evidence" value="ECO:0007669"/>
    <property type="project" value="InterPro"/>
</dbReference>
<dbReference type="SUPFAM" id="SSF49265">
    <property type="entry name" value="Fibronectin type III"/>
    <property type="match status" value="4"/>
</dbReference>
<evidence type="ECO:0000256" key="1">
    <source>
        <dbReference type="ARBA" id="ARBA00022729"/>
    </source>
</evidence>
<evidence type="ECO:0000259" key="4">
    <source>
        <dbReference type="PROSITE" id="PS50853"/>
    </source>
</evidence>
<dbReference type="GO" id="GO:0004553">
    <property type="term" value="F:hydrolase activity, hydrolyzing O-glycosyl compounds"/>
    <property type="evidence" value="ECO:0007669"/>
    <property type="project" value="UniProtKB-ARBA"/>
</dbReference>
<evidence type="ECO:0000313" key="5">
    <source>
        <dbReference type="EMBL" id="PQA94154.1"/>
    </source>
</evidence>
<keyword evidence="8" id="KW-1185">Reference proteome</keyword>
<organism evidence="6 7">
    <name type="scientific">Chryseobacterium piscicola</name>
    <dbReference type="NCBI Taxonomy" id="551459"/>
    <lineage>
        <taxon>Bacteria</taxon>
        <taxon>Pseudomonadati</taxon>
        <taxon>Bacteroidota</taxon>
        <taxon>Flavobacteriia</taxon>
        <taxon>Flavobacteriales</taxon>
        <taxon>Weeksellaceae</taxon>
        <taxon>Chryseobacterium group</taxon>
        <taxon>Chryseobacterium</taxon>
    </lineage>
</organism>